<dbReference type="Gene3D" id="1.50.10.10">
    <property type="match status" value="1"/>
</dbReference>
<dbReference type="EMBL" id="DVLC01000106">
    <property type="protein sequence ID" value="HIT47335.1"/>
    <property type="molecule type" value="Genomic_DNA"/>
</dbReference>
<reference evidence="1" key="1">
    <citation type="submission" date="2020-10" db="EMBL/GenBank/DDBJ databases">
        <authorList>
            <person name="Gilroy R."/>
        </authorList>
    </citation>
    <scope>NUCLEOTIDE SEQUENCE</scope>
    <source>
        <strain evidence="1">ChiHecec2B26-709</strain>
    </source>
</reference>
<evidence type="ECO:0000313" key="1">
    <source>
        <dbReference type="EMBL" id="HIT47335.1"/>
    </source>
</evidence>
<reference evidence="1" key="2">
    <citation type="journal article" date="2021" name="PeerJ">
        <title>Extensive microbial diversity within the chicken gut microbiome revealed by metagenomics and culture.</title>
        <authorList>
            <person name="Gilroy R."/>
            <person name="Ravi A."/>
            <person name="Getino M."/>
            <person name="Pursley I."/>
            <person name="Horton D.L."/>
            <person name="Alikhan N.F."/>
            <person name="Baker D."/>
            <person name="Gharbi K."/>
            <person name="Hall N."/>
            <person name="Watson M."/>
            <person name="Adriaenssens E.M."/>
            <person name="Foster-Nyarko E."/>
            <person name="Jarju S."/>
            <person name="Secka A."/>
            <person name="Antonio M."/>
            <person name="Oren A."/>
            <person name="Chaudhuri R.R."/>
            <person name="La Ragione R."/>
            <person name="Hildebrand F."/>
            <person name="Pallen M.J."/>
        </authorList>
    </citation>
    <scope>NUCLEOTIDE SEQUENCE</scope>
    <source>
        <strain evidence="1">ChiHecec2B26-709</strain>
    </source>
</reference>
<dbReference type="Proteomes" id="UP000886881">
    <property type="component" value="Unassembled WGS sequence"/>
</dbReference>
<evidence type="ECO:0008006" key="3">
    <source>
        <dbReference type="Google" id="ProtNLM"/>
    </source>
</evidence>
<dbReference type="AlphaFoldDB" id="A0A9D1KJ17"/>
<protein>
    <recommendedName>
        <fullName evidence="3">Glycoside hydrolase family 65</fullName>
    </recommendedName>
</protein>
<organism evidence="1 2">
    <name type="scientific">Candidatus Cryptobacteroides merdipullorum</name>
    <dbReference type="NCBI Taxonomy" id="2840771"/>
    <lineage>
        <taxon>Bacteria</taxon>
        <taxon>Pseudomonadati</taxon>
        <taxon>Bacteroidota</taxon>
        <taxon>Bacteroidia</taxon>
        <taxon>Bacteroidales</taxon>
        <taxon>Candidatus Cryptobacteroides</taxon>
    </lineage>
</organism>
<gene>
    <name evidence="1" type="ORF">IAC35_05720</name>
</gene>
<sequence length="733" mass="82075">MSVSLLAAACGGQGEIDRHALVTRNNPHVTEVNPLHSLNLGNGEFAVTLDATGLQTFPEFYSKGLSLGTYSEWGWHSFPNVEGYTEAETLEDHPLPGHPHGLYAVQNGFGMSERGKAAAEWVRANPHRLHLGNFGFEGMKPEEISEVDQTLDMWDGVLVSNFKWNGMPVSVETVCAADDVVAANVKAASPLPLVLRFPYPTGVHTDDASAWDRNWLHSTEVVSQTGSGAMLKRIVDDTVYYVAVKWTGDASFEQNGRNVFNLVPEGGEFEFSVAFAPEEDALADMDFAAAKASASELWNGYWNTTGVIDFSECTDERAPLLERRVVLSQYLIRCQEAQNFPPAETGLTYNSWYGKFHLEMVMWHSFHYATWNKPELLEKQLDWYFTAMPVAKEIAERQNFRGVRWMKMTDPSGKEAPSDVGSFIIWQQPHPIYMAELIWRARHEDRAVLEKYYDMVQQTAEFMADFVNYEEANDRYVIEGACAANESYDEMHTLNPSFELSYWHFGLSVAQQWRERMGEERVPEWDEICAKLSPLAKSPDGIYLPAEKGPGIPDFVNMKPAEVMPASAPAGGYVNGQRPKAVPAPAQPQEGHDPFYVRATSSENLLAFGMLPACRLFDEEGMQRTLDRAAENYGWKGGSWSWNYPSLAMNATRLLRTDVALRAITMDNRSELLLPSGNNYRSETLRMYLPGNGGLLLAVGMMCAGWDGCEVENPGFPKDGTWNVRWEGLTPLP</sequence>
<accession>A0A9D1KJ17</accession>
<dbReference type="InterPro" id="IPR008928">
    <property type="entry name" value="6-hairpin_glycosidase_sf"/>
</dbReference>
<comment type="caution">
    <text evidence="1">The sequence shown here is derived from an EMBL/GenBank/DDBJ whole genome shotgun (WGS) entry which is preliminary data.</text>
</comment>
<dbReference type="GO" id="GO:0005975">
    <property type="term" value="P:carbohydrate metabolic process"/>
    <property type="evidence" value="ECO:0007669"/>
    <property type="project" value="InterPro"/>
</dbReference>
<evidence type="ECO:0000313" key="2">
    <source>
        <dbReference type="Proteomes" id="UP000886881"/>
    </source>
</evidence>
<dbReference type="SUPFAM" id="SSF48208">
    <property type="entry name" value="Six-hairpin glycosidases"/>
    <property type="match status" value="1"/>
</dbReference>
<proteinExistence type="predicted"/>
<dbReference type="InterPro" id="IPR012341">
    <property type="entry name" value="6hp_glycosidase-like_sf"/>
</dbReference>
<name>A0A9D1KJ17_9BACT</name>